<feature type="compositionally biased region" description="Low complexity" evidence="1">
    <location>
        <begin position="391"/>
        <end position="405"/>
    </location>
</feature>
<dbReference type="InterPro" id="IPR015915">
    <property type="entry name" value="Kelch-typ_b-propeller"/>
</dbReference>
<feature type="region of interest" description="Disordered" evidence="1">
    <location>
        <begin position="378"/>
        <end position="491"/>
    </location>
</feature>
<feature type="compositionally biased region" description="Low complexity" evidence="1">
    <location>
        <begin position="473"/>
        <end position="482"/>
    </location>
</feature>
<dbReference type="SUPFAM" id="SSF50965">
    <property type="entry name" value="Galactose oxidase, central domain"/>
    <property type="match status" value="1"/>
</dbReference>
<evidence type="ECO:0000313" key="2">
    <source>
        <dbReference type="Proteomes" id="UP000887569"/>
    </source>
</evidence>
<dbReference type="Proteomes" id="UP000887569">
    <property type="component" value="Unplaced"/>
</dbReference>
<proteinExistence type="predicted"/>
<evidence type="ECO:0000313" key="4">
    <source>
        <dbReference type="WBParaSite" id="PgR001X_g002_t04"/>
    </source>
</evidence>
<sequence>GRCYVVCLQTTNQSNRLRRGIRTTGVMQVYTEDITVPWGRAPDPLDIQNGRWRMAVFQDVQESNDRSKLYFLYDPVADETSGTTGGRKGAKGLVVFDVNLRCFTREIPVHVEGNPKFLFSLKCPSPQGGTSLILITEIDNSGQAMLSPWRVDVLADGMNLESEPRALLENSIPISGDFIVSMREDAPEVVILTSPGLTVWRISCLATQPSSPTSSYSVPNADLSHFYDAYLSQGNIYLLSASPDGHLDYSRIHVLQITGQSQIRTQMCAGDPQRGTPCARKQAALDSISGFILLAGGEVDYGDSVTRLVDYWTLNLSTFTWIQIPAQMPVPLIEPRLTATNSGTVYLWGDFDQPLPGMPPGTHVRILKITGFDSMNPPPYSQALNQSSAAPYPSSNSFSTPYPSSGAIYPNVQGGYPQQPSGSQPPFQPSAIPYGQPSTQGALPYSQQTPYPQGAPPSYTQQGFYPQPPQQAPPGQYAYYPPSEKKECSLQ</sequence>
<dbReference type="InterPro" id="IPR011043">
    <property type="entry name" value="Gal_Oxase/kelch_b-propeller"/>
</dbReference>
<keyword evidence="2" id="KW-1185">Reference proteome</keyword>
<dbReference type="AlphaFoldDB" id="A0A915A4B0"/>
<dbReference type="WBParaSite" id="PgR001X_g002_t02">
    <property type="protein sequence ID" value="PgR001X_g002_t02"/>
    <property type="gene ID" value="PgR001X_g002"/>
</dbReference>
<organism evidence="2 4">
    <name type="scientific">Parascaris univalens</name>
    <name type="common">Nematode worm</name>
    <dbReference type="NCBI Taxonomy" id="6257"/>
    <lineage>
        <taxon>Eukaryota</taxon>
        <taxon>Metazoa</taxon>
        <taxon>Ecdysozoa</taxon>
        <taxon>Nematoda</taxon>
        <taxon>Chromadorea</taxon>
        <taxon>Rhabditida</taxon>
        <taxon>Spirurina</taxon>
        <taxon>Ascaridomorpha</taxon>
        <taxon>Ascaridoidea</taxon>
        <taxon>Ascarididae</taxon>
        <taxon>Parascaris</taxon>
    </lineage>
</organism>
<dbReference type="WBParaSite" id="PgR001X_g002_t04">
    <property type="protein sequence ID" value="PgR001X_g002_t04"/>
    <property type="gene ID" value="PgR001X_g002"/>
</dbReference>
<evidence type="ECO:0000313" key="3">
    <source>
        <dbReference type="WBParaSite" id="PgR001X_g002_t02"/>
    </source>
</evidence>
<accession>A0A915A4B0</accession>
<dbReference type="WBParaSite" id="PgR001X_g002_t05">
    <property type="protein sequence ID" value="PgR001X_g002_t05"/>
    <property type="gene ID" value="PgR001X_g002"/>
</dbReference>
<feature type="compositionally biased region" description="Low complexity" evidence="1">
    <location>
        <begin position="413"/>
        <end position="425"/>
    </location>
</feature>
<feature type="compositionally biased region" description="Polar residues" evidence="1">
    <location>
        <begin position="436"/>
        <end position="451"/>
    </location>
</feature>
<name>A0A915A4B0_PARUN</name>
<reference evidence="3 4" key="1">
    <citation type="submission" date="2022-11" db="UniProtKB">
        <authorList>
            <consortium name="WormBaseParasite"/>
        </authorList>
    </citation>
    <scope>IDENTIFICATION</scope>
</reference>
<evidence type="ECO:0000256" key="1">
    <source>
        <dbReference type="SAM" id="MobiDB-lite"/>
    </source>
</evidence>
<dbReference type="Gene3D" id="2.120.10.80">
    <property type="entry name" value="Kelch-type beta propeller"/>
    <property type="match status" value="1"/>
</dbReference>
<protein>
    <submittedName>
        <fullName evidence="3 4">Uncharacterized protein</fullName>
    </submittedName>
</protein>